<reference evidence="1 2" key="3">
    <citation type="journal article" date="2010" name="BMC Genomics">
        <title>Transcriptome sequencing and comparative analysis of cucumber flowers with different sex types.</title>
        <authorList>
            <person name="Guo S."/>
            <person name="Zheng Y."/>
            <person name="Joung J.G."/>
            <person name="Liu S."/>
            <person name="Zhang Z."/>
            <person name="Crasta O.R."/>
            <person name="Sobral B.W."/>
            <person name="Xu Y."/>
            <person name="Huang S."/>
            <person name="Fei Z."/>
        </authorList>
    </citation>
    <scope>NUCLEOTIDE SEQUENCE [LARGE SCALE GENOMIC DNA]</scope>
    <source>
        <strain evidence="2">cv. 9930</strain>
    </source>
</reference>
<dbReference type="AlphaFoldDB" id="A0A0A0K9W9"/>
<evidence type="ECO:0000313" key="2">
    <source>
        <dbReference type="Proteomes" id="UP000029981"/>
    </source>
</evidence>
<evidence type="ECO:0000313" key="1">
    <source>
        <dbReference type="EMBL" id="KGN44606.1"/>
    </source>
</evidence>
<dbReference type="Proteomes" id="UP000029981">
    <property type="component" value="Chromosome 7"/>
</dbReference>
<dbReference type="EMBL" id="CM002928">
    <property type="protein sequence ID" value="KGN44606.1"/>
    <property type="molecule type" value="Genomic_DNA"/>
</dbReference>
<proteinExistence type="predicted"/>
<reference evidence="1 2" key="2">
    <citation type="journal article" date="2009" name="PLoS ONE">
        <title>An integrated genetic and cytogenetic map of the cucumber genome.</title>
        <authorList>
            <person name="Ren Y."/>
            <person name="Zhang Z."/>
            <person name="Liu J."/>
            <person name="Staub J.E."/>
            <person name="Han Y."/>
            <person name="Cheng Z."/>
            <person name="Li X."/>
            <person name="Lu J."/>
            <person name="Miao H."/>
            <person name="Kang H."/>
            <person name="Xie B."/>
            <person name="Gu X."/>
            <person name="Wang X."/>
            <person name="Du Y."/>
            <person name="Jin W."/>
            <person name="Huang S."/>
        </authorList>
    </citation>
    <scope>NUCLEOTIDE SEQUENCE [LARGE SCALE GENOMIC DNA]</scope>
    <source>
        <strain evidence="2">cv. 9930</strain>
    </source>
</reference>
<gene>
    <name evidence="1" type="ORF">Csa_7G342000</name>
</gene>
<protein>
    <submittedName>
        <fullName evidence="1">Uncharacterized protein</fullName>
    </submittedName>
</protein>
<sequence length="93" mass="10373">MNTHIFKGPLLRRLLHAQPTTRRGTCCVLGQFSFHFNSTNFFSLAQNPRAHQAEGTNSLSSPIIAFPASNFFTLLEIQVMMQECMDAAEALLS</sequence>
<dbReference type="Gramene" id="KGN44606">
    <property type="protein sequence ID" value="KGN44606"/>
    <property type="gene ID" value="Csa_7G342000"/>
</dbReference>
<organism evidence="1 2">
    <name type="scientific">Cucumis sativus</name>
    <name type="common">Cucumber</name>
    <dbReference type="NCBI Taxonomy" id="3659"/>
    <lineage>
        <taxon>Eukaryota</taxon>
        <taxon>Viridiplantae</taxon>
        <taxon>Streptophyta</taxon>
        <taxon>Embryophyta</taxon>
        <taxon>Tracheophyta</taxon>
        <taxon>Spermatophyta</taxon>
        <taxon>Magnoliopsida</taxon>
        <taxon>eudicotyledons</taxon>
        <taxon>Gunneridae</taxon>
        <taxon>Pentapetalae</taxon>
        <taxon>rosids</taxon>
        <taxon>fabids</taxon>
        <taxon>Cucurbitales</taxon>
        <taxon>Cucurbitaceae</taxon>
        <taxon>Benincaseae</taxon>
        <taxon>Cucumis</taxon>
    </lineage>
</organism>
<name>A0A0A0K9W9_CUCSA</name>
<reference evidence="1 2" key="4">
    <citation type="journal article" date="2011" name="BMC Genomics">
        <title>RNA-Seq improves annotation of protein-coding genes in the cucumber genome.</title>
        <authorList>
            <person name="Li Z."/>
            <person name="Zhang Z."/>
            <person name="Yan P."/>
            <person name="Huang S."/>
            <person name="Fei Z."/>
            <person name="Lin K."/>
        </authorList>
    </citation>
    <scope>NUCLEOTIDE SEQUENCE [LARGE SCALE GENOMIC DNA]</scope>
    <source>
        <strain evidence="2">cv. 9930</strain>
    </source>
</reference>
<accession>A0A0A0K9W9</accession>
<keyword evidence="2" id="KW-1185">Reference proteome</keyword>
<reference evidence="1 2" key="1">
    <citation type="journal article" date="2009" name="Nat. Genet.">
        <title>The genome of the cucumber, Cucumis sativus L.</title>
        <authorList>
            <person name="Huang S."/>
            <person name="Li R."/>
            <person name="Zhang Z."/>
            <person name="Li L."/>
            <person name="Gu X."/>
            <person name="Fan W."/>
            <person name="Lucas W.J."/>
            <person name="Wang X."/>
            <person name="Xie B."/>
            <person name="Ni P."/>
            <person name="Ren Y."/>
            <person name="Zhu H."/>
            <person name="Li J."/>
            <person name="Lin K."/>
            <person name="Jin W."/>
            <person name="Fei Z."/>
            <person name="Li G."/>
            <person name="Staub J."/>
            <person name="Kilian A."/>
            <person name="van der Vossen E.A."/>
            <person name="Wu Y."/>
            <person name="Guo J."/>
            <person name="He J."/>
            <person name="Jia Z."/>
            <person name="Ren Y."/>
            <person name="Tian G."/>
            <person name="Lu Y."/>
            <person name="Ruan J."/>
            <person name="Qian W."/>
            <person name="Wang M."/>
            <person name="Huang Q."/>
            <person name="Li B."/>
            <person name="Xuan Z."/>
            <person name="Cao J."/>
            <person name="Asan"/>
            <person name="Wu Z."/>
            <person name="Zhang J."/>
            <person name="Cai Q."/>
            <person name="Bai Y."/>
            <person name="Zhao B."/>
            <person name="Han Y."/>
            <person name="Li Y."/>
            <person name="Li X."/>
            <person name="Wang S."/>
            <person name="Shi Q."/>
            <person name="Liu S."/>
            <person name="Cho W.K."/>
            <person name="Kim J.Y."/>
            <person name="Xu Y."/>
            <person name="Heller-Uszynska K."/>
            <person name="Miao H."/>
            <person name="Cheng Z."/>
            <person name="Zhang S."/>
            <person name="Wu J."/>
            <person name="Yang Y."/>
            <person name="Kang H."/>
            <person name="Li M."/>
            <person name="Liang H."/>
            <person name="Ren X."/>
            <person name="Shi Z."/>
            <person name="Wen M."/>
            <person name="Jian M."/>
            <person name="Yang H."/>
            <person name="Zhang G."/>
            <person name="Yang Z."/>
            <person name="Chen R."/>
            <person name="Liu S."/>
            <person name="Li J."/>
            <person name="Ma L."/>
            <person name="Liu H."/>
            <person name="Zhou Y."/>
            <person name="Zhao J."/>
            <person name="Fang X."/>
            <person name="Li G."/>
            <person name="Fang L."/>
            <person name="Li Y."/>
            <person name="Liu D."/>
            <person name="Zheng H."/>
            <person name="Zhang Y."/>
            <person name="Qin N."/>
            <person name="Li Z."/>
            <person name="Yang G."/>
            <person name="Yang S."/>
            <person name="Bolund L."/>
            <person name="Kristiansen K."/>
            <person name="Zheng H."/>
            <person name="Li S."/>
            <person name="Zhang X."/>
            <person name="Yang H."/>
            <person name="Wang J."/>
            <person name="Sun R."/>
            <person name="Zhang B."/>
            <person name="Jiang S."/>
            <person name="Wang J."/>
            <person name="Du Y."/>
            <person name="Li S."/>
        </authorList>
    </citation>
    <scope>NUCLEOTIDE SEQUENCE [LARGE SCALE GENOMIC DNA]</scope>
    <source>
        <strain evidence="2">cv. 9930</strain>
    </source>
</reference>